<evidence type="ECO:0000256" key="21">
    <source>
        <dbReference type="ARBA" id="ARBA00023268"/>
    </source>
</evidence>
<dbReference type="FunFam" id="1.10.3810.10:FF:000001">
    <property type="entry name" value="Penicillin-binding protein 1A"/>
    <property type="match status" value="1"/>
</dbReference>
<gene>
    <name evidence="29" type="ORF">IAC80_08705</name>
</gene>
<keyword evidence="22" id="KW-0961">Cell wall biogenesis/degradation</keyword>
<accession>A0A9D1T9H8</accession>
<feature type="domain" description="Penicillin-binding protein transpeptidase" evidence="27">
    <location>
        <begin position="443"/>
        <end position="565"/>
    </location>
</feature>
<evidence type="ECO:0000256" key="8">
    <source>
        <dbReference type="ARBA" id="ARBA00022475"/>
    </source>
</evidence>
<evidence type="ECO:0000256" key="16">
    <source>
        <dbReference type="ARBA" id="ARBA00022968"/>
    </source>
</evidence>
<evidence type="ECO:0000256" key="6">
    <source>
        <dbReference type="ARBA" id="ARBA00012448"/>
    </source>
</evidence>
<evidence type="ECO:0000256" key="26">
    <source>
        <dbReference type="ARBA" id="ARBA00060592"/>
    </source>
</evidence>
<dbReference type="GO" id="GO:0009002">
    <property type="term" value="F:serine-type D-Ala-D-Ala carboxypeptidase activity"/>
    <property type="evidence" value="ECO:0007669"/>
    <property type="project" value="UniProtKB-EC"/>
</dbReference>
<keyword evidence="10" id="KW-0645">Protease</keyword>
<dbReference type="GO" id="GO:0009252">
    <property type="term" value="P:peptidoglycan biosynthetic process"/>
    <property type="evidence" value="ECO:0007669"/>
    <property type="project" value="UniProtKB-KW"/>
</dbReference>
<evidence type="ECO:0000256" key="1">
    <source>
        <dbReference type="ARBA" id="ARBA00002624"/>
    </source>
</evidence>
<dbReference type="InterPro" id="IPR023346">
    <property type="entry name" value="Lysozyme-like_dom_sf"/>
</dbReference>
<evidence type="ECO:0000259" key="28">
    <source>
        <dbReference type="Pfam" id="PF00912"/>
    </source>
</evidence>
<dbReference type="Gene3D" id="1.10.3810.10">
    <property type="entry name" value="Biosynthetic peptidoglycan transglycosylase-like"/>
    <property type="match status" value="1"/>
</dbReference>
<keyword evidence="18" id="KW-1133">Transmembrane helix</keyword>
<comment type="pathway">
    <text evidence="3">Cell wall biogenesis; peptidoglycan biosynthesis.</text>
</comment>
<dbReference type="InterPro" id="IPR050396">
    <property type="entry name" value="Glycosyltr_51/Transpeptidase"/>
</dbReference>
<evidence type="ECO:0000256" key="3">
    <source>
        <dbReference type="ARBA" id="ARBA00004752"/>
    </source>
</evidence>
<evidence type="ECO:0000256" key="19">
    <source>
        <dbReference type="ARBA" id="ARBA00023136"/>
    </source>
</evidence>
<keyword evidence="21" id="KW-0511">Multifunctional enzyme</keyword>
<sequence length="567" mass="62724">MNFGESAVSKKMKSPRGKRIKRKAGFTVLRIFLLSILILLAVGAVIGFTVLRQIIADAPDISNVALSPTEAATYIYNQEGQRVQKLTLPEANRDLVTLDRIPVDLQHAVVAIEDERFYTHHGIDPQGILRAAWVGISSGGNFTEGASTITQQLLKNTVFTGWTSETTFKERLVRKIQEQYLALQLEKTMSKEQILEDYLNTINLGAGCYGVQAAAYRYFGKDVSELTLSECTVIAGITQNPTAYNPITYPEKNAARRRDVLDHMLEQGYITQDQYQEALADDVYSRIHSNEENTDSTSSIYTYYQDALIDQVIEDLMNEKGYTYKQAVKAVYSGGLRIFSAQDDAIQQICDEEFANPDNFPAGTEVGIDYALSLESPDGAITNYGNDELRAFVRRTSDPDFDLMYATAEEARASAEAFKASVLGADDTVLGERVTITPQPQASVVIMDQSTGYVKAIVGGRGEKEASLTLNRATYTKRQPGSTFKIITAYAPALDACGKTLLSTYDNEPYSYEDGTPVSNWDLNNYTGPTTIREAIVRSINVVAVRCITEITPRLGYEYAQDMGITT</sequence>
<evidence type="ECO:0000256" key="4">
    <source>
        <dbReference type="ARBA" id="ARBA00007090"/>
    </source>
</evidence>
<dbReference type="GO" id="GO:0071555">
    <property type="term" value="P:cell wall organization"/>
    <property type="evidence" value="ECO:0007669"/>
    <property type="project" value="UniProtKB-KW"/>
</dbReference>
<evidence type="ECO:0000256" key="20">
    <source>
        <dbReference type="ARBA" id="ARBA00023251"/>
    </source>
</evidence>
<evidence type="ECO:0000256" key="15">
    <source>
        <dbReference type="ARBA" id="ARBA00022960"/>
    </source>
</evidence>
<dbReference type="Proteomes" id="UP000886889">
    <property type="component" value="Unassembled WGS sequence"/>
</dbReference>
<keyword evidence="14" id="KW-0378">Hydrolase</keyword>
<comment type="similarity">
    <text evidence="4">In the C-terminal section; belongs to the transpeptidase family.</text>
</comment>
<dbReference type="Pfam" id="PF00905">
    <property type="entry name" value="Transpeptidase"/>
    <property type="match status" value="1"/>
</dbReference>
<evidence type="ECO:0000256" key="10">
    <source>
        <dbReference type="ARBA" id="ARBA00022670"/>
    </source>
</evidence>
<protein>
    <recommendedName>
        <fullName evidence="7">Penicillin-binding protein 1A</fullName>
        <ecNumber evidence="24">2.4.99.28</ecNumber>
        <ecNumber evidence="6">3.4.16.4</ecNumber>
    </recommendedName>
</protein>
<dbReference type="EC" id="3.4.16.4" evidence="6"/>
<keyword evidence="12" id="KW-0808">Transferase</keyword>
<dbReference type="GO" id="GO:0008360">
    <property type="term" value="P:regulation of cell shape"/>
    <property type="evidence" value="ECO:0007669"/>
    <property type="project" value="UniProtKB-KW"/>
</dbReference>
<keyword evidence="8" id="KW-1003">Cell membrane</keyword>
<keyword evidence="17" id="KW-0573">Peptidoglycan synthesis</keyword>
<dbReference type="InterPro" id="IPR001460">
    <property type="entry name" value="PCN-bd_Tpept"/>
</dbReference>
<evidence type="ECO:0000256" key="5">
    <source>
        <dbReference type="ARBA" id="ARBA00007739"/>
    </source>
</evidence>
<reference evidence="29" key="2">
    <citation type="journal article" date="2021" name="PeerJ">
        <title>Extensive microbial diversity within the chicken gut microbiome revealed by metagenomics and culture.</title>
        <authorList>
            <person name="Gilroy R."/>
            <person name="Ravi A."/>
            <person name="Getino M."/>
            <person name="Pursley I."/>
            <person name="Horton D.L."/>
            <person name="Alikhan N.F."/>
            <person name="Baker D."/>
            <person name="Gharbi K."/>
            <person name="Hall N."/>
            <person name="Watson M."/>
            <person name="Adriaenssens E.M."/>
            <person name="Foster-Nyarko E."/>
            <person name="Jarju S."/>
            <person name="Secka A."/>
            <person name="Antonio M."/>
            <person name="Oren A."/>
            <person name="Chaudhuri R.R."/>
            <person name="La Ragione R."/>
            <person name="Hildebrand F."/>
            <person name="Pallen M.J."/>
        </authorList>
    </citation>
    <scope>NUCLEOTIDE SEQUENCE</scope>
    <source>
        <strain evidence="29">ChiBcec6-7307</strain>
    </source>
</reference>
<dbReference type="SUPFAM" id="SSF53955">
    <property type="entry name" value="Lysozyme-like"/>
    <property type="match status" value="1"/>
</dbReference>
<evidence type="ECO:0000256" key="9">
    <source>
        <dbReference type="ARBA" id="ARBA00022645"/>
    </source>
</evidence>
<dbReference type="GO" id="GO:0005886">
    <property type="term" value="C:plasma membrane"/>
    <property type="evidence" value="ECO:0007669"/>
    <property type="project" value="UniProtKB-SubCell"/>
</dbReference>
<evidence type="ECO:0000256" key="2">
    <source>
        <dbReference type="ARBA" id="ARBA00004401"/>
    </source>
</evidence>
<evidence type="ECO:0000313" key="30">
    <source>
        <dbReference type="Proteomes" id="UP000886889"/>
    </source>
</evidence>
<dbReference type="Pfam" id="PF00912">
    <property type="entry name" value="Transgly"/>
    <property type="match status" value="1"/>
</dbReference>
<feature type="domain" description="Glycosyl transferase family 51" evidence="28">
    <location>
        <begin position="81"/>
        <end position="264"/>
    </location>
</feature>
<evidence type="ECO:0000256" key="22">
    <source>
        <dbReference type="ARBA" id="ARBA00023316"/>
    </source>
</evidence>
<evidence type="ECO:0000256" key="7">
    <source>
        <dbReference type="ARBA" id="ARBA00018638"/>
    </source>
</evidence>
<keyword evidence="11" id="KW-0328">Glycosyltransferase</keyword>
<evidence type="ECO:0000256" key="17">
    <source>
        <dbReference type="ARBA" id="ARBA00022984"/>
    </source>
</evidence>
<comment type="function">
    <text evidence="1">Cell wall formation. Synthesis of cross-linked peptidoglycan from the lipid intermediates. The enzyme has a penicillin-insensitive transglycosylase N-terminal domain (formation of linear glycan strands) and a penicillin-sensitive transpeptidase C-terminal domain (cross-linking of the peptide subunits).</text>
</comment>
<organism evidence="29 30">
    <name type="scientific">Candidatus Merdiplasma excrementigallinarum</name>
    <dbReference type="NCBI Taxonomy" id="2840864"/>
    <lineage>
        <taxon>Bacteria</taxon>
        <taxon>Bacillati</taxon>
        <taxon>Bacillota</taxon>
        <taxon>Clostridia</taxon>
        <taxon>Lachnospirales</taxon>
        <taxon>Lachnospiraceae</taxon>
        <taxon>Lachnospiraceae incertae sedis</taxon>
        <taxon>Candidatus Merdiplasma</taxon>
    </lineage>
</organism>
<evidence type="ECO:0000256" key="25">
    <source>
        <dbReference type="ARBA" id="ARBA00049902"/>
    </source>
</evidence>
<comment type="subcellular location">
    <subcellularLocation>
        <location evidence="2">Cell membrane</location>
        <topology evidence="2">Single-pass type II membrane protein</topology>
    </subcellularLocation>
</comment>
<dbReference type="GO" id="GO:0008955">
    <property type="term" value="F:peptidoglycan glycosyltransferase activity"/>
    <property type="evidence" value="ECO:0007669"/>
    <property type="project" value="UniProtKB-EC"/>
</dbReference>
<evidence type="ECO:0000256" key="14">
    <source>
        <dbReference type="ARBA" id="ARBA00022801"/>
    </source>
</evidence>
<dbReference type="EMBL" id="DVOS01000072">
    <property type="protein sequence ID" value="HIV23998.1"/>
    <property type="molecule type" value="Genomic_DNA"/>
</dbReference>
<dbReference type="PANTHER" id="PTHR32282">
    <property type="entry name" value="BINDING PROTEIN TRANSPEPTIDASE, PUTATIVE-RELATED"/>
    <property type="match status" value="1"/>
</dbReference>
<evidence type="ECO:0000256" key="13">
    <source>
        <dbReference type="ARBA" id="ARBA00022692"/>
    </source>
</evidence>
<comment type="catalytic activity">
    <reaction evidence="23">
        <text>Preferential cleavage: (Ac)2-L-Lys-D-Ala-|-D-Ala. Also transpeptidation of peptidyl-alanyl moieties that are N-acyl substituents of D-alanine.</text>
        <dbReference type="EC" id="3.4.16.4"/>
    </reaction>
</comment>
<evidence type="ECO:0000256" key="18">
    <source>
        <dbReference type="ARBA" id="ARBA00022989"/>
    </source>
</evidence>
<keyword evidence="16" id="KW-0735">Signal-anchor</keyword>
<dbReference type="Gene3D" id="3.40.710.10">
    <property type="entry name" value="DD-peptidase/beta-lactamase superfamily"/>
    <property type="match status" value="1"/>
</dbReference>
<keyword evidence="13" id="KW-0812">Transmembrane</keyword>
<dbReference type="GO" id="GO:0046677">
    <property type="term" value="P:response to antibiotic"/>
    <property type="evidence" value="ECO:0007669"/>
    <property type="project" value="UniProtKB-KW"/>
</dbReference>
<keyword evidence="19" id="KW-0472">Membrane</keyword>
<keyword evidence="9" id="KW-0121">Carboxypeptidase</keyword>
<keyword evidence="20" id="KW-0046">Antibiotic resistance</keyword>
<dbReference type="GO" id="GO:0006508">
    <property type="term" value="P:proteolysis"/>
    <property type="evidence" value="ECO:0007669"/>
    <property type="project" value="UniProtKB-KW"/>
</dbReference>
<evidence type="ECO:0000313" key="29">
    <source>
        <dbReference type="EMBL" id="HIV23998.1"/>
    </source>
</evidence>
<dbReference type="SUPFAM" id="SSF56601">
    <property type="entry name" value="beta-lactamase/transpeptidase-like"/>
    <property type="match status" value="1"/>
</dbReference>
<comment type="similarity">
    <text evidence="5">In the N-terminal section; belongs to the glycosyltransferase 51 family.</text>
</comment>
<proteinExistence type="inferred from homology"/>
<dbReference type="InterPro" id="IPR012338">
    <property type="entry name" value="Beta-lactam/transpept-like"/>
</dbReference>
<reference evidence="29" key="1">
    <citation type="submission" date="2020-10" db="EMBL/GenBank/DDBJ databases">
        <authorList>
            <person name="Gilroy R."/>
        </authorList>
    </citation>
    <scope>NUCLEOTIDE SEQUENCE</scope>
    <source>
        <strain evidence="29">ChiBcec6-7307</strain>
    </source>
</reference>
<dbReference type="EC" id="2.4.99.28" evidence="24"/>
<evidence type="ECO:0000256" key="12">
    <source>
        <dbReference type="ARBA" id="ARBA00022679"/>
    </source>
</evidence>
<evidence type="ECO:0000256" key="23">
    <source>
        <dbReference type="ARBA" id="ARBA00034000"/>
    </source>
</evidence>
<feature type="non-terminal residue" evidence="29">
    <location>
        <position position="567"/>
    </location>
</feature>
<dbReference type="PANTHER" id="PTHR32282:SF11">
    <property type="entry name" value="PENICILLIN-BINDING PROTEIN 1B"/>
    <property type="match status" value="1"/>
</dbReference>
<dbReference type="AlphaFoldDB" id="A0A9D1T9H8"/>
<evidence type="ECO:0000256" key="24">
    <source>
        <dbReference type="ARBA" id="ARBA00044770"/>
    </source>
</evidence>
<dbReference type="GO" id="GO:0030288">
    <property type="term" value="C:outer membrane-bounded periplasmic space"/>
    <property type="evidence" value="ECO:0007669"/>
    <property type="project" value="TreeGrafter"/>
</dbReference>
<comment type="caution">
    <text evidence="29">The sequence shown here is derived from an EMBL/GenBank/DDBJ whole genome shotgun (WGS) entry which is preliminary data.</text>
</comment>
<evidence type="ECO:0000259" key="27">
    <source>
        <dbReference type="Pfam" id="PF00905"/>
    </source>
</evidence>
<dbReference type="InterPro" id="IPR036950">
    <property type="entry name" value="PBP_transglycosylase"/>
</dbReference>
<evidence type="ECO:0000256" key="11">
    <source>
        <dbReference type="ARBA" id="ARBA00022676"/>
    </source>
</evidence>
<comment type="catalytic activity">
    <reaction evidence="25">
        <text>[GlcNAc-(1-&gt;4)-Mur2Ac(oyl-L-Ala-gamma-D-Glu-L-Lys-D-Ala-D-Ala)](n)-di-trans,octa-cis-undecaprenyl diphosphate + beta-D-GlcNAc-(1-&gt;4)-Mur2Ac(oyl-L-Ala-gamma-D-Glu-L-Lys-D-Ala-D-Ala)-di-trans,octa-cis-undecaprenyl diphosphate = [GlcNAc-(1-&gt;4)-Mur2Ac(oyl-L-Ala-gamma-D-Glu-L-Lys-D-Ala-D-Ala)](n+1)-di-trans,octa-cis-undecaprenyl diphosphate + di-trans,octa-cis-undecaprenyl diphosphate + H(+)</text>
        <dbReference type="Rhea" id="RHEA:23708"/>
        <dbReference type="Rhea" id="RHEA-COMP:9602"/>
        <dbReference type="Rhea" id="RHEA-COMP:9603"/>
        <dbReference type="ChEBI" id="CHEBI:15378"/>
        <dbReference type="ChEBI" id="CHEBI:58405"/>
        <dbReference type="ChEBI" id="CHEBI:60033"/>
        <dbReference type="ChEBI" id="CHEBI:78435"/>
        <dbReference type="EC" id="2.4.99.28"/>
    </reaction>
</comment>
<comment type="pathway">
    <text evidence="26">Glycan biosynthesis.</text>
</comment>
<keyword evidence="15" id="KW-0133">Cell shape</keyword>
<dbReference type="GO" id="GO:0008658">
    <property type="term" value="F:penicillin binding"/>
    <property type="evidence" value="ECO:0007669"/>
    <property type="project" value="InterPro"/>
</dbReference>
<name>A0A9D1T9H8_9FIRM</name>
<dbReference type="InterPro" id="IPR001264">
    <property type="entry name" value="Glyco_trans_51"/>
</dbReference>